<dbReference type="PANTHER" id="PTHR47959:SF13">
    <property type="entry name" value="ATP-DEPENDENT RNA HELICASE RHLE"/>
    <property type="match status" value="1"/>
</dbReference>
<dbReference type="InterPro" id="IPR011545">
    <property type="entry name" value="DEAD/DEAH_box_helicase_dom"/>
</dbReference>
<dbReference type="CDD" id="cd18787">
    <property type="entry name" value="SF2_C_DEAD"/>
    <property type="match status" value="1"/>
</dbReference>
<evidence type="ECO:0000259" key="8">
    <source>
        <dbReference type="PROSITE" id="PS51195"/>
    </source>
</evidence>
<dbReference type="SUPFAM" id="SSF52540">
    <property type="entry name" value="P-loop containing nucleoside triphosphate hydrolases"/>
    <property type="match status" value="1"/>
</dbReference>
<dbReference type="PROSITE" id="PS00039">
    <property type="entry name" value="DEAD_ATP_HELICASE"/>
    <property type="match status" value="1"/>
</dbReference>
<dbReference type="InterPro" id="IPR005580">
    <property type="entry name" value="DbpA/CsdA_RNA-bd_dom"/>
</dbReference>
<protein>
    <recommendedName>
        <fullName evidence="10">DEAD/DEAH box helicase</fullName>
    </recommendedName>
</protein>
<dbReference type="PROSITE" id="PS51194">
    <property type="entry name" value="HELICASE_CTER"/>
    <property type="match status" value="1"/>
</dbReference>
<dbReference type="SMART" id="SM00487">
    <property type="entry name" value="DEXDc"/>
    <property type="match status" value="1"/>
</dbReference>
<organism evidence="9">
    <name type="scientific">marine metagenome</name>
    <dbReference type="NCBI Taxonomy" id="408172"/>
    <lineage>
        <taxon>unclassified sequences</taxon>
        <taxon>metagenomes</taxon>
        <taxon>ecological metagenomes</taxon>
    </lineage>
</organism>
<dbReference type="InterPro" id="IPR027417">
    <property type="entry name" value="P-loop_NTPase"/>
</dbReference>
<dbReference type="Pfam" id="PF00271">
    <property type="entry name" value="Helicase_C"/>
    <property type="match status" value="1"/>
</dbReference>
<keyword evidence="4" id="KW-0067">ATP-binding</keyword>
<evidence type="ECO:0000256" key="1">
    <source>
        <dbReference type="ARBA" id="ARBA00022741"/>
    </source>
</evidence>
<dbReference type="Gene3D" id="3.30.70.330">
    <property type="match status" value="1"/>
</dbReference>
<evidence type="ECO:0000256" key="5">
    <source>
        <dbReference type="SAM" id="MobiDB-lite"/>
    </source>
</evidence>
<dbReference type="PANTHER" id="PTHR47959">
    <property type="entry name" value="ATP-DEPENDENT RNA HELICASE RHLE-RELATED"/>
    <property type="match status" value="1"/>
</dbReference>
<dbReference type="Pfam" id="PF03880">
    <property type="entry name" value="DbpA"/>
    <property type="match status" value="1"/>
</dbReference>
<dbReference type="AlphaFoldDB" id="A0A381TAV8"/>
<reference evidence="9" key="1">
    <citation type="submission" date="2018-05" db="EMBL/GenBank/DDBJ databases">
        <authorList>
            <person name="Lanie J.A."/>
            <person name="Ng W.-L."/>
            <person name="Kazmierczak K.M."/>
            <person name="Andrzejewski T.M."/>
            <person name="Davidsen T.M."/>
            <person name="Wayne K.J."/>
            <person name="Tettelin H."/>
            <person name="Glass J.I."/>
            <person name="Rusch D."/>
            <person name="Podicherti R."/>
            <person name="Tsui H.-C.T."/>
            <person name="Winkler M.E."/>
        </authorList>
    </citation>
    <scope>NUCLEOTIDE SEQUENCE</scope>
</reference>
<dbReference type="CDD" id="cd12252">
    <property type="entry name" value="RRM_DbpA"/>
    <property type="match status" value="1"/>
</dbReference>
<feature type="domain" description="DEAD-box RNA helicase Q" evidence="8">
    <location>
        <begin position="2"/>
        <end position="30"/>
    </location>
</feature>
<dbReference type="EMBL" id="UINC01003998">
    <property type="protein sequence ID" value="SVA10973.1"/>
    <property type="molecule type" value="Genomic_DNA"/>
</dbReference>
<dbReference type="PROSITE" id="PS51192">
    <property type="entry name" value="HELICASE_ATP_BIND_1"/>
    <property type="match status" value="1"/>
</dbReference>
<accession>A0A381TAV8</accession>
<feature type="domain" description="Helicase C-terminal" evidence="7">
    <location>
        <begin position="225"/>
        <end position="377"/>
    </location>
</feature>
<dbReference type="InterPro" id="IPR001650">
    <property type="entry name" value="Helicase_C-like"/>
</dbReference>
<dbReference type="InterPro" id="IPR044742">
    <property type="entry name" value="DEAD/DEAH_RhlB"/>
</dbReference>
<dbReference type="InterPro" id="IPR012677">
    <property type="entry name" value="Nucleotide-bd_a/b_plait_sf"/>
</dbReference>
<dbReference type="InterPro" id="IPR050079">
    <property type="entry name" value="DEAD_box_RNA_helicase"/>
</dbReference>
<dbReference type="Gene3D" id="3.40.50.300">
    <property type="entry name" value="P-loop containing nucleotide triphosphate hydrolases"/>
    <property type="match status" value="2"/>
</dbReference>
<dbReference type="GO" id="GO:0005829">
    <property type="term" value="C:cytosol"/>
    <property type="evidence" value="ECO:0007669"/>
    <property type="project" value="TreeGrafter"/>
</dbReference>
<evidence type="ECO:0000313" key="9">
    <source>
        <dbReference type="EMBL" id="SVA10973.1"/>
    </source>
</evidence>
<feature type="domain" description="Helicase ATP-binding" evidence="6">
    <location>
        <begin position="34"/>
        <end position="205"/>
    </location>
</feature>
<dbReference type="CDD" id="cd00268">
    <property type="entry name" value="DEADc"/>
    <property type="match status" value="1"/>
</dbReference>
<dbReference type="GO" id="GO:0003724">
    <property type="term" value="F:RNA helicase activity"/>
    <property type="evidence" value="ECO:0007669"/>
    <property type="project" value="InterPro"/>
</dbReference>
<evidence type="ECO:0008006" key="10">
    <source>
        <dbReference type="Google" id="ProtNLM"/>
    </source>
</evidence>
<dbReference type="Pfam" id="PF00270">
    <property type="entry name" value="DEAD"/>
    <property type="match status" value="1"/>
</dbReference>
<evidence type="ECO:0000256" key="3">
    <source>
        <dbReference type="ARBA" id="ARBA00022806"/>
    </source>
</evidence>
<name>A0A381TAV8_9ZZZZ</name>
<keyword evidence="2" id="KW-0378">Hydrolase</keyword>
<evidence type="ECO:0000256" key="4">
    <source>
        <dbReference type="ARBA" id="ARBA00022840"/>
    </source>
</evidence>
<sequence>MQNFLEIKLKKDITKALNELGFITPTPIQSKTIPLLMDSDQDLIGAAQTGTGKTAAFGIPSIHLADVSNKIPQTLILCPTRELCIQITNDLKKYAKYLNKIQIVPVYGGASMETQIRALKKGTQIVIGTPGRTKDMIKRKKLLLASLDRIVLDEADEMLSMGFKEDLDFILSKAPGQVQKLLFSATMPKKVTTIIKEYMNNPVTIAVDPINTAAINVVHRYHMVQAKDRYEVVKRIADINPNIYGIVFCRTRRETKDVSNRLMVDGYNADALHGELSQSQRDEVMNRFRKARLQLLVATDVAARGLDVNNLSHIINYNLPDDPEIYTHRSGRTGRAGKKGISIAIIHSREVRRLKDIEKISGIKFSKELVPTGDDICKKQLYALVDKIKNIEVDNEKIEPFLSSINEKLEGLDRDQLIKHFVSAEFNRFISYYKNARDINILSGNKSSSSKRDRKTGGRRGGVRYNFTRFYINIGTKQRLNPLKLISLINESLNSSDHEIGKIEVLKTFSFFEIDSSVSLKLVETLNGTKFNRVNVKAEISREKSAPSNSKMKKDNQRKGRSKKNRWRGPAGSRRKNRRKNNGRN</sequence>
<evidence type="ECO:0000256" key="2">
    <source>
        <dbReference type="ARBA" id="ARBA00022801"/>
    </source>
</evidence>
<evidence type="ECO:0000259" key="7">
    <source>
        <dbReference type="PROSITE" id="PS51194"/>
    </source>
</evidence>
<dbReference type="InterPro" id="IPR014014">
    <property type="entry name" value="RNA_helicase_DEAD_Q_motif"/>
</dbReference>
<feature type="compositionally biased region" description="Basic residues" evidence="5">
    <location>
        <begin position="559"/>
        <end position="585"/>
    </location>
</feature>
<dbReference type="GO" id="GO:0003676">
    <property type="term" value="F:nucleic acid binding"/>
    <property type="evidence" value="ECO:0007669"/>
    <property type="project" value="InterPro"/>
</dbReference>
<dbReference type="GO" id="GO:0016787">
    <property type="term" value="F:hydrolase activity"/>
    <property type="evidence" value="ECO:0007669"/>
    <property type="project" value="UniProtKB-KW"/>
</dbReference>
<feature type="region of interest" description="Disordered" evidence="5">
    <location>
        <begin position="540"/>
        <end position="585"/>
    </location>
</feature>
<keyword evidence="3" id="KW-0347">Helicase</keyword>
<keyword evidence="1" id="KW-0547">Nucleotide-binding</keyword>
<gene>
    <name evidence="9" type="ORF">METZ01_LOCUS63827</name>
</gene>
<evidence type="ECO:0000259" key="6">
    <source>
        <dbReference type="PROSITE" id="PS51192"/>
    </source>
</evidence>
<dbReference type="SMART" id="SM00490">
    <property type="entry name" value="HELICc"/>
    <property type="match status" value="1"/>
</dbReference>
<proteinExistence type="predicted"/>
<dbReference type="InterPro" id="IPR000629">
    <property type="entry name" value="RNA-helicase_DEAD-box_CS"/>
</dbReference>
<dbReference type="InterPro" id="IPR014001">
    <property type="entry name" value="Helicase_ATP-bd"/>
</dbReference>
<dbReference type="GO" id="GO:0005524">
    <property type="term" value="F:ATP binding"/>
    <property type="evidence" value="ECO:0007669"/>
    <property type="project" value="UniProtKB-KW"/>
</dbReference>
<dbReference type="PROSITE" id="PS51195">
    <property type="entry name" value="Q_MOTIF"/>
    <property type="match status" value="1"/>
</dbReference>